<dbReference type="GO" id="GO:0001517">
    <property type="term" value="F:N-acetylglucosamine 6-O-sulfotransferase activity"/>
    <property type="evidence" value="ECO:0007669"/>
    <property type="project" value="TreeGrafter"/>
</dbReference>
<evidence type="ECO:0000313" key="1">
    <source>
        <dbReference type="EMBL" id="PFX32778.1"/>
    </source>
</evidence>
<dbReference type="Proteomes" id="UP000225706">
    <property type="component" value="Unassembled WGS sequence"/>
</dbReference>
<protein>
    <submittedName>
        <fullName evidence="1">Carbohydrate sulfotransferase 1</fullName>
    </submittedName>
</protein>
<gene>
    <name evidence="1" type="primary">chst1</name>
    <name evidence="1" type="ORF">AWC38_SpisGene2406</name>
</gene>
<dbReference type="SUPFAM" id="SSF52540">
    <property type="entry name" value="P-loop containing nucleoside triphosphate hydrolases"/>
    <property type="match status" value="1"/>
</dbReference>
<dbReference type="GO" id="GO:0006790">
    <property type="term" value="P:sulfur compound metabolic process"/>
    <property type="evidence" value="ECO:0007669"/>
    <property type="project" value="TreeGrafter"/>
</dbReference>
<dbReference type="Pfam" id="PF13469">
    <property type="entry name" value="Sulfotransfer_3"/>
    <property type="match status" value="1"/>
</dbReference>
<evidence type="ECO:0000313" key="2">
    <source>
        <dbReference type="Proteomes" id="UP000225706"/>
    </source>
</evidence>
<dbReference type="InterPro" id="IPR051135">
    <property type="entry name" value="Gal/GlcNAc/GalNAc_ST"/>
</dbReference>
<reference evidence="2" key="1">
    <citation type="journal article" date="2017" name="bioRxiv">
        <title>Comparative analysis of the genomes of Stylophora pistillata and Acropora digitifera provides evidence for extensive differences between species of corals.</title>
        <authorList>
            <person name="Voolstra C.R."/>
            <person name="Li Y."/>
            <person name="Liew Y.J."/>
            <person name="Baumgarten S."/>
            <person name="Zoccola D."/>
            <person name="Flot J.-F."/>
            <person name="Tambutte S."/>
            <person name="Allemand D."/>
            <person name="Aranda M."/>
        </authorList>
    </citation>
    <scope>NUCLEOTIDE SEQUENCE [LARGE SCALE GENOMIC DNA]</scope>
</reference>
<dbReference type="AlphaFoldDB" id="A0A2B4SW42"/>
<dbReference type="GO" id="GO:0006044">
    <property type="term" value="P:N-acetylglucosamine metabolic process"/>
    <property type="evidence" value="ECO:0007669"/>
    <property type="project" value="TreeGrafter"/>
</dbReference>
<comment type="caution">
    <text evidence="1">The sequence shown here is derived from an EMBL/GenBank/DDBJ whole genome shotgun (WGS) entry which is preliminary data.</text>
</comment>
<organism evidence="1 2">
    <name type="scientific">Stylophora pistillata</name>
    <name type="common">Smooth cauliflower coral</name>
    <dbReference type="NCBI Taxonomy" id="50429"/>
    <lineage>
        <taxon>Eukaryota</taxon>
        <taxon>Metazoa</taxon>
        <taxon>Cnidaria</taxon>
        <taxon>Anthozoa</taxon>
        <taxon>Hexacorallia</taxon>
        <taxon>Scleractinia</taxon>
        <taxon>Astrocoeniina</taxon>
        <taxon>Pocilloporidae</taxon>
        <taxon>Stylophora</taxon>
    </lineage>
</organism>
<keyword evidence="1" id="KW-0808">Transferase</keyword>
<keyword evidence="2" id="KW-1185">Reference proteome</keyword>
<accession>A0A2B4SW42</accession>
<dbReference type="PANTHER" id="PTHR10704:SF44">
    <property type="entry name" value="LD35051P-RELATED"/>
    <property type="match status" value="1"/>
</dbReference>
<name>A0A2B4SW42_STYPI</name>
<dbReference type="STRING" id="50429.A0A2B4SW42"/>
<sequence length="411" mass="47483">MPCTCSFPRQTKSKCKEERSVLWSDWIEQINIRKTQQTDEGQDFSNSEIDLADSNMVFNDVLKVARKTLIVVSHGRSGSTLMGDIFNHHPSVFYMYEPLQSIRRVHTNLKPHSDYNDLAKDFLAGIFRCRFDSPELLADIEEFYRKPDHPRVSNAIASPPLCPYKTSDERWDQRLCPTMTSESLGSACREHYEMTVLKVLVDRVPNNDIGSILEACDTKDTNCRIIFLVRDPRAVIASAHSVGFFRDNHGNPARLGTREFSYWACKKTEDNLDSIRKLPKSLHSRIKLQRYEDLALDPLKELSALYEFAGLSVLESVRTWLNGTTRQSRSACNHAQDGEEATCTKDDAWVAANRWRWKVHPHEIDVIEHYCRSVMLLMGYRPVDRSHELLANIKIPLFSRNFEAKRWFLHS</sequence>
<dbReference type="EMBL" id="LSMT01000019">
    <property type="protein sequence ID" value="PFX32778.1"/>
    <property type="molecule type" value="Genomic_DNA"/>
</dbReference>
<proteinExistence type="predicted"/>
<dbReference type="Gene3D" id="3.40.50.300">
    <property type="entry name" value="P-loop containing nucleotide triphosphate hydrolases"/>
    <property type="match status" value="1"/>
</dbReference>
<dbReference type="OrthoDB" id="6138663at2759"/>
<dbReference type="InterPro" id="IPR027417">
    <property type="entry name" value="P-loop_NTPase"/>
</dbReference>
<dbReference type="PANTHER" id="PTHR10704">
    <property type="entry name" value="CARBOHYDRATE SULFOTRANSFERASE"/>
    <property type="match status" value="1"/>
</dbReference>